<dbReference type="RefSeq" id="WP_010946970.1">
    <property type="nucleotide sequence ID" value="NC_002942.5"/>
</dbReference>
<protein>
    <submittedName>
        <fullName evidence="1">Uncharacterized protein</fullName>
    </submittedName>
</protein>
<dbReference type="KEGG" id="lpn:lpg1238"/>
<organism evidence="1 2">
    <name type="scientific">Legionella pneumophila subsp. pneumophila (strain Philadelphia 1 / ATCC 33152 / DSM 7513)</name>
    <dbReference type="NCBI Taxonomy" id="272624"/>
    <lineage>
        <taxon>Bacteria</taxon>
        <taxon>Pseudomonadati</taxon>
        <taxon>Pseudomonadota</taxon>
        <taxon>Gammaproteobacteria</taxon>
        <taxon>Legionellales</taxon>
        <taxon>Legionellaceae</taxon>
        <taxon>Legionella</taxon>
    </lineage>
</organism>
<dbReference type="PaxDb" id="272624-lpg1238"/>
<evidence type="ECO:0000313" key="1">
    <source>
        <dbReference type="EMBL" id="AAU27322.1"/>
    </source>
</evidence>
<proteinExistence type="predicted"/>
<dbReference type="HOGENOM" id="CLU_085031_0_0_6"/>
<dbReference type="AlphaFoldDB" id="Q5ZW49"/>
<dbReference type="PATRIC" id="fig|272624.6.peg.1302"/>
<gene>
    <name evidence="1" type="ordered locus">lpg1238</name>
</gene>
<dbReference type="STRING" id="272624.lpg1238"/>
<name>Q5ZW49_LEGPH</name>
<accession>Q5ZW49</accession>
<dbReference type="EMBL" id="AE017354">
    <property type="protein sequence ID" value="AAU27322.1"/>
    <property type="molecule type" value="Genomic_DNA"/>
</dbReference>
<dbReference type="Proteomes" id="UP000000609">
    <property type="component" value="Chromosome"/>
</dbReference>
<reference evidence="1 2" key="1">
    <citation type="journal article" date="2004" name="Science">
        <title>The genomic sequence of the accidental pathogen Legionella pneumophila.</title>
        <authorList>
            <person name="Chien M."/>
            <person name="Morozova I."/>
            <person name="Shi S."/>
            <person name="Sheng H."/>
            <person name="Chen J."/>
            <person name="Gomez S.M."/>
            <person name="Asamani G."/>
            <person name="Hill K."/>
            <person name="Nuara J."/>
            <person name="Feder M."/>
            <person name="Rineer J."/>
            <person name="Greenberg J.J."/>
            <person name="Steshenko V."/>
            <person name="Park S.H."/>
            <person name="Zhao B."/>
            <person name="Teplitskaya E."/>
            <person name="Edwards J.R."/>
            <person name="Pampou S."/>
            <person name="Georghiou A."/>
            <person name="Chou I.C."/>
            <person name="Iannuccilli W."/>
            <person name="Ulz M.E."/>
            <person name="Kim D.H."/>
            <person name="Geringer-Sameth A."/>
            <person name="Goldsberry C."/>
            <person name="Morozov P."/>
            <person name="Fischer S.G."/>
            <person name="Segal G."/>
            <person name="Qu X."/>
            <person name="Rzhetsky A."/>
            <person name="Zhang P."/>
            <person name="Cayanis E."/>
            <person name="De Jong P.J."/>
            <person name="Ju J."/>
            <person name="Kalachikov S."/>
            <person name="Shuman H.A."/>
            <person name="Russo J.J."/>
        </authorList>
    </citation>
    <scope>NUCLEOTIDE SEQUENCE [LARGE SCALE GENOMIC DNA]</scope>
    <source>
        <strain evidence="2">Philadelphia 1 / ATCC 33152 / DSM 7513</strain>
    </source>
</reference>
<dbReference type="OrthoDB" id="583051at2"/>
<sequence length="324" mass="37903">MSSPPDVIKNENNDFEIVSPRPYGLIEDLCKVKYKNRACMYPGCNQPTINSHTLSKASIRKYANNQIINLKTINHDLFENIKPTVNRKYYKPCDLNKISTFNGFCSEHDNSIFYELDNYDGNITPQIALLGHYRIICYGLNTIRLQLKQNEFLRGAKFVGAATKKINEIYRKIKNGFYERRLKMAETDYVRRKMICEDILAIGTTHDIKFVTLQGTMSDPLFFGRAGIFLHQFGKERLPLRFMLQMPYISYFSICDGKTCKLIFVYLAQDSNEYERDLENFLNHVDLKKRLEILIYPHSDCCILRNDIPQTSDNTIKQLINFYR</sequence>
<dbReference type="GeneID" id="57035230"/>
<keyword evidence="2" id="KW-1185">Reference proteome</keyword>
<evidence type="ECO:0000313" key="2">
    <source>
        <dbReference type="Proteomes" id="UP000000609"/>
    </source>
</evidence>
<dbReference type="eggNOG" id="ENOG5031EGV">
    <property type="taxonomic scope" value="Bacteria"/>
</dbReference>